<feature type="compositionally biased region" description="Pro residues" evidence="1">
    <location>
        <begin position="124"/>
        <end position="151"/>
    </location>
</feature>
<feature type="compositionally biased region" description="Pro residues" evidence="1">
    <location>
        <begin position="103"/>
        <end position="117"/>
    </location>
</feature>
<dbReference type="Proteomes" id="UP001190700">
    <property type="component" value="Unassembled WGS sequence"/>
</dbReference>
<feature type="compositionally biased region" description="Pro residues" evidence="1">
    <location>
        <begin position="158"/>
        <end position="172"/>
    </location>
</feature>
<evidence type="ECO:0000256" key="1">
    <source>
        <dbReference type="SAM" id="MobiDB-lite"/>
    </source>
</evidence>
<feature type="compositionally biased region" description="Pro residues" evidence="1">
    <location>
        <begin position="81"/>
        <end position="95"/>
    </location>
</feature>
<evidence type="ECO:0000256" key="2">
    <source>
        <dbReference type="SAM" id="SignalP"/>
    </source>
</evidence>
<keyword evidence="4" id="KW-1185">Reference proteome</keyword>
<proteinExistence type="predicted"/>
<reference evidence="3 4" key="1">
    <citation type="journal article" date="2015" name="Genome Biol. Evol.">
        <title>Comparative Genomics of a Bacterivorous Green Alga Reveals Evolutionary Causalities and Consequences of Phago-Mixotrophic Mode of Nutrition.</title>
        <authorList>
            <person name="Burns J.A."/>
            <person name="Paasch A."/>
            <person name="Narechania A."/>
            <person name="Kim E."/>
        </authorList>
    </citation>
    <scope>NUCLEOTIDE SEQUENCE [LARGE SCALE GENOMIC DNA]</scope>
    <source>
        <strain evidence="3 4">PLY_AMNH</strain>
    </source>
</reference>
<evidence type="ECO:0000313" key="3">
    <source>
        <dbReference type="EMBL" id="KAK3267857.1"/>
    </source>
</evidence>
<feature type="signal peptide" evidence="2">
    <location>
        <begin position="1"/>
        <end position="23"/>
    </location>
</feature>
<dbReference type="EMBL" id="LGRX02012162">
    <property type="protein sequence ID" value="KAK3267857.1"/>
    <property type="molecule type" value="Genomic_DNA"/>
</dbReference>
<feature type="region of interest" description="Disordered" evidence="1">
    <location>
        <begin position="79"/>
        <end position="172"/>
    </location>
</feature>
<comment type="caution">
    <text evidence="3">The sequence shown here is derived from an EMBL/GenBank/DDBJ whole genome shotgun (WGS) entry which is preliminary data.</text>
</comment>
<dbReference type="AlphaFoldDB" id="A0AAE0L0Y0"/>
<gene>
    <name evidence="3" type="ORF">CYMTET_23610</name>
</gene>
<sequence length="172" mass="17904">MHTFRQKLTLTLTLTLTLQDARVDLSHVDKDGRTPAHKAAKGGHVDEVHRRNNFSIGVMPCGGVTYFCLSPGCGSRALPAVPCPPSGPAPAPPFLPTSASIPLTPPPPAPTSPPLPPSTVDLPPSQPSAPTMGPPSPSALVPLPPSSPSPPLCRLHLLPPPPPPPPRYPHHP</sequence>
<organism evidence="3 4">
    <name type="scientific">Cymbomonas tetramitiformis</name>
    <dbReference type="NCBI Taxonomy" id="36881"/>
    <lineage>
        <taxon>Eukaryota</taxon>
        <taxon>Viridiplantae</taxon>
        <taxon>Chlorophyta</taxon>
        <taxon>Pyramimonadophyceae</taxon>
        <taxon>Pyramimonadales</taxon>
        <taxon>Pyramimonadaceae</taxon>
        <taxon>Cymbomonas</taxon>
    </lineage>
</organism>
<protein>
    <submittedName>
        <fullName evidence="3">Uncharacterized protein</fullName>
    </submittedName>
</protein>
<keyword evidence="2" id="KW-0732">Signal</keyword>
<feature type="chain" id="PRO_5042234344" evidence="2">
    <location>
        <begin position="24"/>
        <end position="172"/>
    </location>
</feature>
<accession>A0AAE0L0Y0</accession>
<name>A0AAE0L0Y0_9CHLO</name>
<evidence type="ECO:0000313" key="4">
    <source>
        <dbReference type="Proteomes" id="UP001190700"/>
    </source>
</evidence>